<accession>A0A0K2GYK9</accession>
<gene>
    <name evidence="11" type="ORF">CLAC_01155</name>
</gene>
<dbReference type="GO" id="GO:0006865">
    <property type="term" value="P:amino acid transport"/>
    <property type="evidence" value="ECO:0007669"/>
    <property type="project" value="UniProtKB-KW"/>
</dbReference>
<keyword evidence="12" id="KW-1185">Reference proteome</keyword>
<evidence type="ECO:0000256" key="6">
    <source>
        <dbReference type="ARBA" id="ARBA00022989"/>
    </source>
</evidence>
<evidence type="ECO:0000256" key="1">
    <source>
        <dbReference type="ARBA" id="ARBA00004141"/>
    </source>
</evidence>
<evidence type="ECO:0000259" key="10">
    <source>
        <dbReference type="Pfam" id="PF00324"/>
    </source>
</evidence>
<feature type="transmembrane region" description="Helical" evidence="9">
    <location>
        <begin position="38"/>
        <end position="59"/>
    </location>
</feature>
<evidence type="ECO:0000256" key="2">
    <source>
        <dbReference type="ARBA" id="ARBA00008583"/>
    </source>
</evidence>
<feature type="transmembrane region" description="Helical" evidence="9">
    <location>
        <begin position="448"/>
        <end position="468"/>
    </location>
</feature>
<comment type="similarity">
    <text evidence="2">Belongs to the amino acid-polyamine-organocation (APC) superfamily. Amino acid transporter (AAT) (TC 2.A.3.1) family.</text>
</comment>
<evidence type="ECO:0000256" key="7">
    <source>
        <dbReference type="ARBA" id="ARBA00023136"/>
    </source>
</evidence>
<feature type="domain" description="Amino acid permease/ SLC12A" evidence="10">
    <location>
        <begin position="37"/>
        <end position="464"/>
    </location>
</feature>
<comment type="subcellular location">
    <subcellularLocation>
        <location evidence="1">Membrane</location>
        <topology evidence="1">Multi-pass membrane protein</topology>
    </subcellularLocation>
</comment>
<evidence type="ECO:0000256" key="8">
    <source>
        <dbReference type="SAM" id="MobiDB-lite"/>
    </source>
</evidence>
<dbReference type="Pfam" id="PF00324">
    <property type="entry name" value="AA_permease"/>
    <property type="match status" value="1"/>
</dbReference>
<dbReference type="InterPro" id="IPR004840">
    <property type="entry name" value="Amino_acid_permease_CS"/>
</dbReference>
<proteinExistence type="inferred from homology"/>
<feature type="transmembrane region" description="Helical" evidence="9">
    <location>
        <begin position="145"/>
        <end position="163"/>
    </location>
</feature>
<name>A0A0K2GYK9_9CORY</name>
<dbReference type="Gene3D" id="1.20.1740.10">
    <property type="entry name" value="Amino acid/polyamine transporter I"/>
    <property type="match status" value="1"/>
</dbReference>
<feature type="transmembrane region" description="Helical" evidence="9">
    <location>
        <begin position="352"/>
        <end position="371"/>
    </location>
</feature>
<keyword evidence="6 9" id="KW-1133">Transmembrane helix</keyword>
<dbReference type="PANTHER" id="PTHR43495">
    <property type="entry name" value="GABA PERMEASE"/>
    <property type="match status" value="1"/>
</dbReference>
<keyword evidence="3" id="KW-0813">Transport</keyword>
<dbReference type="InterPro" id="IPR004841">
    <property type="entry name" value="AA-permease/SLC12A_dom"/>
</dbReference>
<protein>
    <submittedName>
        <fullName evidence="11">Amino acid transporter</fullName>
    </submittedName>
</protein>
<dbReference type="PROSITE" id="PS00218">
    <property type="entry name" value="AMINO_ACID_PERMEASE_1"/>
    <property type="match status" value="1"/>
</dbReference>
<keyword evidence="5" id="KW-0029">Amino-acid transport</keyword>
<organism evidence="11 12">
    <name type="scientific">Corynebacterium lactis RW2-5</name>
    <dbReference type="NCBI Taxonomy" id="1408189"/>
    <lineage>
        <taxon>Bacteria</taxon>
        <taxon>Bacillati</taxon>
        <taxon>Actinomycetota</taxon>
        <taxon>Actinomycetes</taxon>
        <taxon>Mycobacteriales</taxon>
        <taxon>Corynebacteriaceae</taxon>
        <taxon>Corynebacterium</taxon>
    </lineage>
</organism>
<feature type="transmembrane region" description="Helical" evidence="9">
    <location>
        <begin position="421"/>
        <end position="442"/>
    </location>
</feature>
<feature type="transmembrane region" description="Helical" evidence="9">
    <location>
        <begin position="65"/>
        <end position="84"/>
    </location>
</feature>
<evidence type="ECO:0000256" key="3">
    <source>
        <dbReference type="ARBA" id="ARBA00022448"/>
    </source>
</evidence>
<feature type="transmembrane region" description="Helical" evidence="9">
    <location>
        <begin position="297"/>
        <end position="321"/>
    </location>
</feature>
<keyword evidence="4 9" id="KW-0812">Transmembrane</keyword>
<dbReference type="OrthoDB" id="5297508at2"/>
<dbReference type="STRING" id="1408189.CLAC_01155"/>
<dbReference type="PIRSF" id="PIRSF006060">
    <property type="entry name" value="AA_transporter"/>
    <property type="match status" value="1"/>
</dbReference>
<dbReference type="AlphaFoldDB" id="A0A0K2GYK9"/>
<evidence type="ECO:0000256" key="5">
    <source>
        <dbReference type="ARBA" id="ARBA00022970"/>
    </source>
</evidence>
<dbReference type="PANTHER" id="PTHR43495:SF5">
    <property type="entry name" value="GAMMA-AMINOBUTYRIC ACID PERMEASE"/>
    <property type="match status" value="1"/>
</dbReference>
<feature type="transmembrane region" description="Helical" evidence="9">
    <location>
        <begin position="175"/>
        <end position="196"/>
    </location>
</feature>
<feature type="transmembrane region" description="Helical" evidence="9">
    <location>
        <begin position="263"/>
        <end position="285"/>
    </location>
</feature>
<evidence type="ECO:0000256" key="4">
    <source>
        <dbReference type="ARBA" id="ARBA00022692"/>
    </source>
</evidence>
<dbReference type="GO" id="GO:0055085">
    <property type="term" value="P:transmembrane transport"/>
    <property type="evidence" value="ECO:0007669"/>
    <property type="project" value="InterPro"/>
</dbReference>
<dbReference type="GO" id="GO:0016020">
    <property type="term" value="C:membrane"/>
    <property type="evidence" value="ECO:0007669"/>
    <property type="project" value="UniProtKB-SubCell"/>
</dbReference>
<dbReference type="PATRIC" id="fig|1408189.4.peg.229"/>
<dbReference type="Proteomes" id="UP000058446">
    <property type="component" value="Chromosome"/>
</dbReference>
<dbReference type="FunFam" id="1.20.1740.10:FF:000001">
    <property type="entry name" value="Amino acid permease"/>
    <property type="match status" value="1"/>
</dbReference>
<keyword evidence="7 9" id="KW-0472">Membrane</keyword>
<dbReference type="EMBL" id="CP006841">
    <property type="protein sequence ID" value="ALA66566.1"/>
    <property type="molecule type" value="Genomic_DNA"/>
</dbReference>
<dbReference type="KEGG" id="clw:CLAC_01155"/>
<evidence type="ECO:0000313" key="12">
    <source>
        <dbReference type="Proteomes" id="UP000058446"/>
    </source>
</evidence>
<evidence type="ECO:0000256" key="9">
    <source>
        <dbReference type="SAM" id="Phobius"/>
    </source>
</evidence>
<sequence>MSTTDTPNLEAEVTAGKPSAAGPSQDKKLGQGLKVRHLTMMGLGSSIGAGLFLGTGVGIQAAGPSVLLGYVVAGLLAIVIMQMLGEMGTVIPASGSFSEYAEHGIGRWAGFTQGWIYWLATVAVLGAEMTGAAAFVGSWFGVSPWIPAAVFVAFFALINLLHIRAFGEFEFWFAFIKVAVLVVFLVIGVLLILGLLPGHSFIGTHVFTQDGFMPNGAGGVAKAILAVAFAFGGIEVVAIAAAESENPQQSLVNAVRSTITRISVFYLGSVLVITFLLPYSTLGAAKDASESPFTKVLALAGIPGVVGFMEAVIVLALLSAFNAQIYASSRMMFSLASRHEAPRIFTKVDSRGVPISAIVLSVVLSAIMVVLNYADTGWLLTFMLNSAGASLLIVWTFIAVSQLRLRRPLEAAHALPVRTWAFPWVSIATLVALAALAALMLSDDTARVQLLSAAAMFVILVVAAFINAKVRQLDPFERQPLPETLAPSVAKS</sequence>
<reference evidence="11 12" key="1">
    <citation type="submission" date="2013-10" db="EMBL/GenBank/DDBJ databases">
        <title>Complete genome sequence of Corynebacterium lactis DSM 45799(T), isolated from raw cow milk.</title>
        <authorList>
            <person name="Ruckert C."/>
            <person name="Albersmeier A."/>
            <person name="Lipski A."/>
            <person name="Kalinowski J."/>
        </authorList>
    </citation>
    <scope>NUCLEOTIDE SEQUENCE [LARGE SCALE GENOMIC DNA]</scope>
    <source>
        <strain evidence="11 12">RW2-5</strain>
    </source>
</reference>
<feature type="transmembrane region" description="Helical" evidence="9">
    <location>
        <begin position="377"/>
        <end position="400"/>
    </location>
</feature>
<evidence type="ECO:0000313" key="11">
    <source>
        <dbReference type="EMBL" id="ALA66566.1"/>
    </source>
</evidence>
<feature type="transmembrane region" description="Helical" evidence="9">
    <location>
        <begin position="216"/>
        <end position="242"/>
    </location>
</feature>
<feature type="region of interest" description="Disordered" evidence="8">
    <location>
        <begin position="1"/>
        <end position="28"/>
    </location>
</feature>